<evidence type="ECO:0000256" key="1">
    <source>
        <dbReference type="ARBA" id="ARBA00004374"/>
    </source>
</evidence>
<keyword evidence="6" id="KW-0472">Membrane</keyword>
<dbReference type="AlphaFoldDB" id="A0A7S0WW56"/>
<dbReference type="Gene3D" id="3.10.20.310">
    <property type="entry name" value="membrane protein fhac"/>
    <property type="match status" value="1"/>
</dbReference>
<accession>A0A7S0WW56</accession>
<evidence type="ECO:0000259" key="9">
    <source>
        <dbReference type="Pfam" id="PF01103"/>
    </source>
</evidence>
<keyword evidence="4" id="KW-0812">Transmembrane</keyword>
<keyword evidence="5" id="KW-0934">Plastid</keyword>
<evidence type="ECO:0000256" key="8">
    <source>
        <dbReference type="SAM" id="MobiDB-lite"/>
    </source>
</evidence>
<evidence type="ECO:0000256" key="3">
    <source>
        <dbReference type="ARBA" id="ARBA00022452"/>
    </source>
</evidence>
<dbReference type="Pfam" id="PF01103">
    <property type="entry name" value="Omp85"/>
    <property type="match status" value="1"/>
</dbReference>
<feature type="compositionally biased region" description="Basic and acidic residues" evidence="8">
    <location>
        <begin position="333"/>
        <end position="343"/>
    </location>
</feature>
<evidence type="ECO:0000313" key="10">
    <source>
        <dbReference type="EMBL" id="CAD8686348.1"/>
    </source>
</evidence>
<dbReference type="GO" id="GO:0005741">
    <property type="term" value="C:mitochondrial outer membrane"/>
    <property type="evidence" value="ECO:0007669"/>
    <property type="project" value="UniProtKB-SubCell"/>
</dbReference>
<dbReference type="Gene3D" id="2.40.160.50">
    <property type="entry name" value="membrane protein fhac: a member of the omp85/tpsb transporter family"/>
    <property type="match status" value="1"/>
</dbReference>
<organism evidence="10">
    <name type="scientific">Pyramimonas obovata</name>
    <dbReference type="NCBI Taxonomy" id="1411642"/>
    <lineage>
        <taxon>Eukaryota</taxon>
        <taxon>Viridiplantae</taxon>
        <taxon>Chlorophyta</taxon>
        <taxon>Pyramimonadophyceae</taxon>
        <taxon>Pyramimonadales</taxon>
        <taxon>Pyramimonadaceae</taxon>
        <taxon>Pyramimonas</taxon>
        <taxon>Pyramimonas incertae sedis</taxon>
    </lineage>
</organism>
<feature type="domain" description="Bacterial surface antigen (D15)" evidence="9">
    <location>
        <begin position="122"/>
        <end position="462"/>
    </location>
</feature>
<evidence type="ECO:0000256" key="7">
    <source>
        <dbReference type="ARBA" id="ARBA00024013"/>
    </source>
</evidence>
<keyword evidence="5" id="KW-1002">Plastid outer membrane</keyword>
<reference evidence="10" key="1">
    <citation type="submission" date="2021-01" db="EMBL/GenBank/DDBJ databases">
        <authorList>
            <person name="Corre E."/>
            <person name="Pelletier E."/>
            <person name="Niang G."/>
            <person name="Scheremetjew M."/>
            <person name="Finn R."/>
            <person name="Kale V."/>
            <person name="Holt S."/>
            <person name="Cochrane G."/>
            <person name="Meng A."/>
            <person name="Brown T."/>
            <person name="Cohen L."/>
        </authorList>
    </citation>
    <scope>NUCLEOTIDE SEQUENCE</scope>
    <source>
        <strain evidence="10">CCMP722</strain>
    </source>
</reference>
<protein>
    <recommendedName>
        <fullName evidence="9">Bacterial surface antigen (D15) domain-containing protein</fullName>
    </recommendedName>
</protein>
<name>A0A7S0WW56_9CHLO</name>
<dbReference type="InterPro" id="IPR039910">
    <property type="entry name" value="D15-like"/>
</dbReference>
<gene>
    <name evidence="10" type="ORF">POBO1169_LOCUS17661</name>
</gene>
<keyword evidence="3" id="KW-1134">Transmembrane beta strand</keyword>
<feature type="region of interest" description="Disordered" evidence="8">
    <location>
        <begin position="324"/>
        <end position="354"/>
    </location>
</feature>
<comment type="similarity">
    <text evidence="2">Belongs to the SAM50/omp85 family.</text>
</comment>
<evidence type="ECO:0000256" key="6">
    <source>
        <dbReference type="ARBA" id="ARBA00023136"/>
    </source>
</evidence>
<dbReference type="EMBL" id="HBFA01035244">
    <property type="protein sequence ID" value="CAD8686348.1"/>
    <property type="molecule type" value="Transcribed_RNA"/>
</dbReference>
<sequence length="467" mass="51594">MASETFQQHFDYVKDKPLRVTGLRIDGNLRTRDWVVEREFTAVLESQTLDELKDRLLEASGRLKDLDIFSYIDIECDAGPPGIPGSTELVVTLKEKQTTALSAGTFVQGGEGSVEATIKFRNLCGTADTYEIQVEKGSQQSSTYTISAVQPRLGGSDAEVEARVFKSEISHQKHSSYKEDFQGFSSHFRSGNHELCYELAMRQISPTLPRASKMIEKHRGPQLKSSLKHTFLFDNRDSVYRPTAGVALRMQTEVAGLGSPTANLLRFVRQELNAHVVIPLNYGLGITLAGSAGVVVPWGEGWSTQVTSISDRFFIGGPSSLRGFRTRGVGPSDARRQGKDADSKTAASSTKKPKKEIKRDYLGGDLKWTGFAALTWRLPNKYLQALDAQGQLFVDAGNVVALSGLGVDGMRKAANNVFNDFRVTTGVGITFPTRVGRIELNFCNVRQFREHDRVKQGFQFGIMPLGW</sequence>
<evidence type="ECO:0000256" key="5">
    <source>
        <dbReference type="ARBA" id="ARBA00022805"/>
    </source>
</evidence>
<dbReference type="PANTHER" id="PTHR12815:SF18">
    <property type="entry name" value="SORTING AND ASSEMBLY MACHINERY COMPONENT 50 HOMOLOG"/>
    <property type="match status" value="1"/>
</dbReference>
<evidence type="ECO:0000256" key="4">
    <source>
        <dbReference type="ARBA" id="ARBA00022692"/>
    </source>
</evidence>
<dbReference type="InterPro" id="IPR000184">
    <property type="entry name" value="Bac_surfAg_D15"/>
</dbReference>
<dbReference type="GO" id="GO:0009707">
    <property type="term" value="C:chloroplast outer membrane"/>
    <property type="evidence" value="ECO:0007669"/>
    <property type="project" value="UniProtKB-SubCell"/>
</dbReference>
<dbReference type="PANTHER" id="PTHR12815">
    <property type="entry name" value="SORTING AND ASSEMBLY MACHINERY SAMM50 PROTEIN FAMILY MEMBER"/>
    <property type="match status" value="1"/>
</dbReference>
<proteinExistence type="inferred from homology"/>
<evidence type="ECO:0000256" key="2">
    <source>
        <dbReference type="ARBA" id="ARBA00010913"/>
    </source>
</evidence>
<comment type="subcellular location">
    <subcellularLocation>
        <location evidence="1">Mitochondrion outer membrane</location>
        <topology evidence="1">Multi-pass membrane protein</topology>
    </subcellularLocation>
    <subcellularLocation>
        <location evidence="7">Plastid</location>
        <location evidence="7">Chloroplast outer membrane</location>
    </subcellularLocation>
</comment>